<evidence type="ECO:0000313" key="1">
    <source>
        <dbReference type="EMBL" id="PIM50452.1"/>
    </source>
</evidence>
<proteinExistence type="predicted"/>
<dbReference type="Proteomes" id="UP000231501">
    <property type="component" value="Unassembled WGS sequence"/>
</dbReference>
<keyword evidence="2" id="KW-1185">Reference proteome</keyword>
<organism evidence="1 2">
    <name type="scientific">Roseateles chitinivorans</name>
    <dbReference type="NCBI Taxonomy" id="2917965"/>
    <lineage>
        <taxon>Bacteria</taxon>
        <taxon>Pseudomonadati</taxon>
        <taxon>Pseudomonadota</taxon>
        <taxon>Betaproteobacteria</taxon>
        <taxon>Burkholderiales</taxon>
        <taxon>Sphaerotilaceae</taxon>
        <taxon>Roseateles</taxon>
    </lineage>
</organism>
<reference evidence="1 2" key="1">
    <citation type="submission" date="2017-11" db="EMBL/GenBank/DDBJ databases">
        <title>Draft genome sequence of Mitsuaria sp. HWN-4.</title>
        <authorList>
            <person name="Gundlapally S.R."/>
        </authorList>
    </citation>
    <scope>NUCLEOTIDE SEQUENCE [LARGE SCALE GENOMIC DNA]</scope>
    <source>
        <strain evidence="1 2">HWN-4</strain>
    </source>
</reference>
<evidence type="ECO:0000313" key="2">
    <source>
        <dbReference type="Proteomes" id="UP000231501"/>
    </source>
</evidence>
<protein>
    <recommendedName>
        <fullName evidence="3">Baseplate protein J-like domain-containing protein</fullName>
    </recommendedName>
</protein>
<dbReference type="EMBL" id="PEOG01000147">
    <property type="protein sequence ID" value="PIM50452.1"/>
    <property type="molecule type" value="Genomic_DNA"/>
</dbReference>
<sequence>AAPPQPLVDGVITRPTATLAGLAAVTQVGRSFGLRAQEDERALITRAGERLQHKGRATLGWDVERLLLARFPEVLKVRCLPADDGSGGVTAVVIPTLPRNLPALACAAPRFNAIELARMATALREIGSPFARFQVRNPAYDRLQLRATIGLARGAHEGATLRRVNQEIVEFLSPWFDDGYGPRFDWLVRSEDLEARLRGLEGVSFVTRLSLITVACDDNGVYTLADTARAPLGTAPPAQEGQAGEVPAIGAAHAHARLPWSIALPMPQHILTAVDRFPQTVAPSATGVDRLAVGSTFVIGGPAGQDASGVRAGPAFVIGRGAP</sequence>
<feature type="non-terminal residue" evidence="1">
    <location>
        <position position="1"/>
    </location>
</feature>
<evidence type="ECO:0008006" key="3">
    <source>
        <dbReference type="Google" id="ProtNLM"/>
    </source>
</evidence>
<accession>A0A2G9C253</accession>
<comment type="caution">
    <text evidence="1">The sequence shown here is derived from an EMBL/GenBank/DDBJ whole genome shotgun (WGS) entry which is preliminary data.</text>
</comment>
<name>A0A2G9C253_9BURK</name>
<gene>
    <name evidence="1" type="ORF">CS062_24925</name>
</gene>
<dbReference type="RefSeq" id="WP_199174357.1">
    <property type="nucleotide sequence ID" value="NZ_PEOG01000147.1"/>
</dbReference>
<dbReference type="AlphaFoldDB" id="A0A2G9C253"/>